<sequence length="236" mass="26262">MYRFCFITTIALLAGCGKDESASEECHWPNTYYPDKDGDGKGEYGADGSTRACEAPEGFVGNFDDCNDTEPTAWDYAPEVWYDGIHQKCNDYGSWDDFDQDGDGHRVTQLEGKTEPEGGWGDDCDDTVHSVNPGEPEYPDGLDNNCDGKVDENSTGRWYLDEDRDGHSVSRIWFSVSRGSLDDICLPVGYCNLASWQFHEAPTDCNDSDASSYPRAQELLDGYDNNCDGKVDENAR</sequence>
<dbReference type="InterPro" id="IPR021655">
    <property type="entry name" value="Put_metal-bd"/>
</dbReference>
<name>A0A2M7H4C2_9BACT</name>
<dbReference type="AlphaFoldDB" id="A0A2M7H4C2"/>
<proteinExistence type="predicted"/>
<dbReference type="PROSITE" id="PS51257">
    <property type="entry name" value="PROKAR_LIPOPROTEIN"/>
    <property type="match status" value="1"/>
</dbReference>
<comment type="caution">
    <text evidence="1">The sequence shown here is derived from an EMBL/GenBank/DDBJ whole genome shotgun (WGS) entry which is preliminary data.</text>
</comment>
<organism evidence="1 2">
    <name type="scientific">Candidatus Kerfeldbacteria bacterium CG15_BIG_FIL_POST_REV_8_21_14_020_45_12</name>
    <dbReference type="NCBI Taxonomy" id="2014247"/>
    <lineage>
        <taxon>Bacteria</taxon>
        <taxon>Candidatus Kerfeldiibacteriota</taxon>
    </lineage>
</organism>
<accession>A0A2M7H4C2</accession>
<dbReference type="Proteomes" id="UP000230292">
    <property type="component" value="Unassembled WGS sequence"/>
</dbReference>
<gene>
    <name evidence="1" type="ORF">COW24_02065</name>
</gene>
<dbReference type="Pfam" id="PF11617">
    <property type="entry name" value="Cu-binding_MopE"/>
    <property type="match status" value="3"/>
</dbReference>
<protein>
    <submittedName>
        <fullName evidence="1">Uncharacterized protein</fullName>
    </submittedName>
</protein>
<dbReference type="EMBL" id="PFGC01000027">
    <property type="protein sequence ID" value="PIW37074.1"/>
    <property type="molecule type" value="Genomic_DNA"/>
</dbReference>
<reference evidence="1 2" key="1">
    <citation type="submission" date="2017-09" db="EMBL/GenBank/DDBJ databases">
        <title>Depth-based differentiation of microbial function through sediment-hosted aquifers and enrichment of novel symbionts in the deep terrestrial subsurface.</title>
        <authorList>
            <person name="Probst A.J."/>
            <person name="Ladd B."/>
            <person name="Jarett J.K."/>
            <person name="Geller-Mcgrath D.E."/>
            <person name="Sieber C.M."/>
            <person name="Emerson J.B."/>
            <person name="Anantharaman K."/>
            <person name="Thomas B.C."/>
            <person name="Malmstrom R."/>
            <person name="Stieglmeier M."/>
            <person name="Klingl A."/>
            <person name="Woyke T."/>
            <person name="Ryan C.M."/>
            <person name="Banfield J.F."/>
        </authorList>
    </citation>
    <scope>NUCLEOTIDE SEQUENCE [LARGE SCALE GENOMIC DNA]</scope>
    <source>
        <strain evidence="1">CG15_BIG_FIL_POST_REV_8_21_14_020_45_12</strain>
    </source>
</reference>
<evidence type="ECO:0000313" key="1">
    <source>
        <dbReference type="EMBL" id="PIW37074.1"/>
    </source>
</evidence>
<evidence type="ECO:0000313" key="2">
    <source>
        <dbReference type="Proteomes" id="UP000230292"/>
    </source>
</evidence>